<organism evidence="5 6">
    <name type="scientific">Mycena sanguinolenta</name>
    <dbReference type="NCBI Taxonomy" id="230812"/>
    <lineage>
        <taxon>Eukaryota</taxon>
        <taxon>Fungi</taxon>
        <taxon>Dikarya</taxon>
        <taxon>Basidiomycota</taxon>
        <taxon>Agaricomycotina</taxon>
        <taxon>Agaricomycetes</taxon>
        <taxon>Agaricomycetidae</taxon>
        <taxon>Agaricales</taxon>
        <taxon>Marasmiineae</taxon>
        <taxon>Mycenaceae</taxon>
        <taxon>Mycena</taxon>
    </lineage>
</organism>
<comment type="caution">
    <text evidence="5">The sequence shown here is derived from an EMBL/GenBank/DDBJ whole genome shotgun (WGS) entry which is preliminary data.</text>
</comment>
<dbReference type="Proteomes" id="UP000623467">
    <property type="component" value="Unassembled WGS sequence"/>
</dbReference>
<accession>A0A8H7DDS8</accession>
<feature type="DNA-binding region" description="Fork-head" evidence="2">
    <location>
        <begin position="321"/>
        <end position="413"/>
    </location>
</feature>
<evidence type="ECO:0000256" key="3">
    <source>
        <dbReference type="SAM" id="MobiDB-lite"/>
    </source>
</evidence>
<keyword evidence="1 2" id="KW-0238">DNA-binding</keyword>
<evidence type="ECO:0000313" key="5">
    <source>
        <dbReference type="EMBL" id="KAF7370690.1"/>
    </source>
</evidence>
<feature type="compositionally biased region" description="Polar residues" evidence="3">
    <location>
        <begin position="532"/>
        <end position="546"/>
    </location>
</feature>
<protein>
    <recommendedName>
        <fullName evidence="4">Fork-head domain-containing protein</fullName>
    </recommendedName>
</protein>
<feature type="compositionally biased region" description="Polar residues" evidence="3">
    <location>
        <begin position="36"/>
        <end position="67"/>
    </location>
</feature>
<feature type="region of interest" description="Disordered" evidence="3">
    <location>
        <begin position="36"/>
        <end position="208"/>
    </location>
</feature>
<dbReference type="InterPro" id="IPR036390">
    <property type="entry name" value="WH_DNA-bd_sf"/>
</dbReference>
<proteinExistence type="predicted"/>
<feature type="compositionally biased region" description="Polar residues" evidence="3">
    <location>
        <begin position="452"/>
        <end position="465"/>
    </location>
</feature>
<dbReference type="GO" id="GO:0000981">
    <property type="term" value="F:DNA-binding transcription factor activity, RNA polymerase II-specific"/>
    <property type="evidence" value="ECO:0007669"/>
    <property type="project" value="TreeGrafter"/>
</dbReference>
<feature type="region of interest" description="Disordered" evidence="3">
    <location>
        <begin position="532"/>
        <end position="708"/>
    </location>
</feature>
<feature type="compositionally biased region" description="Polar residues" evidence="3">
    <location>
        <begin position="610"/>
        <end position="623"/>
    </location>
</feature>
<feature type="compositionally biased region" description="Low complexity" evidence="3">
    <location>
        <begin position="574"/>
        <end position="584"/>
    </location>
</feature>
<feature type="compositionally biased region" description="Basic and acidic residues" evidence="3">
    <location>
        <begin position="633"/>
        <end position="642"/>
    </location>
</feature>
<feature type="compositionally biased region" description="Pro residues" evidence="3">
    <location>
        <begin position="585"/>
        <end position="598"/>
    </location>
</feature>
<feature type="compositionally biased region" description="Low complexity" evidence="3">
    <location>
        <begin position="599"/>
        <end position="609"/>
    </location>
</feature>
<evidence type="ECO:0000256" key="1">
    <source>
        <dbReference type="ARBA" id="ARBA00023125"/>
    </source>
</evidence>
<dbReference type="EMBL" id="JACAZH010000004">
    <property type="protein sequence ID" value="KAF7370690.1"/>
    <property type="molecule type" value="Genomic_DNA"/>
</dbReference>
<sequence length="708" mass="77207">MANLQPSPISQLLNSLGITREDLERRSDQMRQFLTSDSAISSRVSSQLPSNTAVSRASSSTAPFTRQISRSASISARDASPTPAPTIKPEPEEEPLPPRQFDNMEMVLERQRLNRKHKRSRKREPDPPIRTALPPSPPPSDASSGVNALPPTIPREDSRELAASSISDPPPVTPVRSKYYREHTSYPDSDPPVIKTESSPSPAKNALASASTSAYPYPYFYYSAHAAQNQFLTLPFRSAQTSSSSSFKTPVKVSRPQRKSSPSHAKSPLPPSSPPDASSPVSSPAVRLVNIVSSPGPIDELPDEPKAPPYRLPPGPYSDQRPHYSYAALIGQAVLSSENHRLTLQEIYEWIATVYPHFKRGERTWMNSIRHVLSTTVHFRKISRERSAGRSHWAIFDEDLPCFADGGYKKPGAMAKRTFSQPKAKKRSAKEVEEEDSPSTLAKKSAKRPKKTTTYPTASIPTLPTSLFPESEQPPGLLPALIHPQEKPKARIGPATHHQTYYESCVSAPGPFGPSDIIFPPLPNSSYRLVASNVSSSMPTSASQQVDPDGRDAESEDELELGYSEPPSTEEVQPSSPTVPVSTPDRPPQSTPTRPSSPSPTSSLPALTPNCSSSSPIPTSEMEQGSDEPESQDVSKQDEMPHFNDSFTNSVKVAGVDDIVEEQPREESGFGQSLLRPVQFWDEPGQGAGDAEALQPGIELQESAIPDE</sequence>
<dbReference type="SMART" id="SM00339">
    <property type="entry name" value="FH"/>
    <property type="match status" value="1"/>
</dbReference>
<feature type="region of interest" description="Disordered" evidence="3">
    <location>
        <begin position="413"/>
        <end position="473"/>
    </location>
</feature>
<dbReference type="OrthoDB" id="5954824at2759"/>
<reference evidence="5" key="1">
    <citation type="submission" date="2020-05" db="EMBL/GenBank/DDBJ databases">
        <title>Mycena genomes resolve the evolution of fungal bioluminescence.</title>
        <authorList>
            <person name="Tsai I.J."/>
        </authorList>
    </citation>
    <scope>NUCLEOTIDE SEQUENCE</scope>
    <source>
        <strain evidence="5">160909Yilan</strain>
    </source>
</reference>
<keyword evidence="6" id="KW-1185">Reference proteome</keyword>
<dbReference type="CDD" id="cd00059">
    <property type="entry name" value="FH_FOX"/>
    <property type="match status" value="1"/>
</dbReference>
<dbReference type="GO" id="GO:0005634">
    <property type="term" value="C:nucleus"/>
    <property type="evidence" value="ECO:0007669"/>
    <property type="project" value="UniProtKB-SubCell"/>
</dbReference>
<dbReference type="PANTHER" id="PTHR11829">
    <property type="entry name" value="FORKHEAD BOX PROTEIN"/>
    <property type="match status" value="1"/>
</dbReference>
<keyword evidence="2" id="KW-0539">Nucleus</keyword>
<evidence type="ECO:0000313" key="6">
    <source>
        <dbReference type="Proteomes" id="UP000623467"/>
    </source>
</evidence>
<dbReference type="InterPro" id="IPR036388">
    <property type="entry name" value="WH-like_DNA-bd_sf"/>
</dbReference>
<evidence type="ECO:0000256" key="2">
    <source>
        <dbReference type="PROSITE-ProRule" id="PRU00089"/>
    </source>
</evidence>
<evidence type="ECO:0000259" key="4">
    <source>
        <dbReference type="PROSITE" id="PS50039"/>
    </source>
</evidence>
<feature type="compositionally biased region" description="Low complexity" evidence="3">
    <location>
        <begin position="68"/>
        <end position="81"/>
    </location>
</feature>
<dbReference type="PANTHER" id="PTHR11829:SF343">
    <property type="entry name" value="FORK-HEAD DOMAIN-CONTAINING PROTEIN"/>
    <property type="match status" value="1"/>
</dbReference>
<dbReference type="GO" id="GO:0000978">
    <property type="term" value="F:RNA polymerase II cis-regulatory region sequence-specific DNA binding"/>
    <property type="evidence" value="ECO:0007669"/>
    <property type="project" value="TreeGrafter"/>
</dbReference>
<feature type="region of interest" description="Disordered" evidence="3">
    <location>
        <begin position="241"/>
        <end position="284"/>
    </location>
</feature>
<gene>
    <name evidence="5" type="ORF">MSAN_00702000</name>
</gene>
<name>A0A8H7DDS8_9AGAR</name>
<dbReference type="AlphaFoldDB" id="A0A8H7DDS8"/>
<dbReference type="Pfam" id="PF00250">
    <property type="entry name" value="Forkhead"/>
    <property type="match status" value="1"/>
</dbReference>
<feature type="compositionally biased region" description="Basic residues" evidence="3">
    <location>
        <begin position="113"/>
        <end position="122"/>
    </location>
</feature>
<dbReference type="Gene3D" id="1.10.10.10">
    <property type="entry name" value="Winged helix-like DNA-binding domain superfamily/Winged helix DNA-binding domain"/>
    <property type="match status" value="1"/>
</dbReference>
<dbReference type="InterPro" id="IPR001766">
    <property type="entry name" value="Fork_head_dom"/>
</dbReference>
<comment type="subcellular location">
    <subcellularLocation>
        <location evidence="2">Nucleus</location>
    </subcellularLocation>
</comment>
<dbReference type="PRINTS" id="PR00053">
    <property type="entry name" value="FORKHEAD"/>
</dbReference>
<dbReference type="SUPFAM" id="SSF46785">
    <property type="entry name" value="Winged helix' DNA-binding domain"/>
    <property type="match status" value="1"/>
</dbReference>
<feature type="domain" description="Fork-head" evidence="4">
    <location>
        <begin position="321"/>
        <end position="413"/>
    </location>
</feature>
<feature type="compositionally biased region" description="Low complexity" evidence="3">
    <location>
        <begin position="275"/>
        <end position="284"/>
    </location>
</feature>
<dbReference type="InterPro" id="IPR050211">
    <property type="entry name" value="FOX_domain-containing"/>
</dbReference>
<dbReference type="PROSITE" id="PS50039">
    <property type="entry name" value="FORK_HEAD_3"/>
    <property type="match status" value="1"/>
</dbReference>